<dbReference type="Gene3D" id="2.60.120.10">
    <property type="entry name" value="Jelly Rolls"/>
    <property type="match status" value="1"/>
</dbReference>
<sequence>MTQYRTEFGALNDFEKGSIEIIDDNPKYYTFSNVFEVADKSTPYEKVVVAKNLQYVIEAIRAEGASPWYVADHDEFVVVMDGEVQVDLVKLDDPESNVPAGKDGAVKVEGEPQGRKMGLIKLGHGHQALLPKGAAYRFRAASPACMIQQSILGDLSVQKWADICYT</sequence>
<proteinExistence type="predicted"/>
<name>A0A9E4TUB4_9GAMM</name>
<organism evidence="1 2">
    <name type="scientific">Candidatus Thiodiazotropha taylori</name>
    <dbReference type="NCBI Taxonomy" id="2792791"/>
    <lineage>
        <taxon>Bacteria</taxon>
        <taxon>Pseudomonadati</taxon>
        <taxon>Pseudomonadota</taxon>
        <taxon>Gammaproteobacteria</taxon>
        <taxon>Chromatiales</taxon>
        <taxon>Sedimenticolaceae</taxon>
        <taxon>Candidatus Thiodiazotropha</taxon>
    </lineage>
</organism>
<dbReference type="InterPro" id="IPR011051">
    <property type="entry name" value="RmlC_Cupin_sf"/>
</dbReference>
<dbReference type="SUPFAM" id="SSF51182">
    <property type="entry name" value="RmlC-like cupins"/>
    <property type="match status" value="1"/>
</dbReference>
<dbReference type="InterPro" id="IPR014710">
    <property type="entry name" value="RmlC-like_jellyroll"/>
</dbReference>
<reference evidence="1" key="1">
    <citation type="journal article" date="2021" name="Proc. Natl. Acad. Sci. U.S.A.">
        <title>Global biogeography of chemosynthetic symbionts reveals both localized and globally distributed symbiont groups. .</title>
        <authorList>
            <person name="Osvatic J.T."/>
            <person name="Wilkins L.G.E."/>
            <person name="Leibrecht L."/>
            <person name="Leray M."/>
            <person name="Zauner S."/>
            <person name="Polzin J."/>
            <person name="Camacho Y."/>
            <person name="Gros O."/>
            <person name="van Gils J.A."/>
            <person name="Eisen J.A."/>
            <person name="Petersen J.M."/>
            <person name="Yuen B."/>
        </authorList>
    </citation>
    <scope>NUCLEOTIDE SEQUENCE</scope>
    <source>
        <strain evidence="1">MAGclacostrist055</strain>
    </source>
</reference>
<protein>
    <submittedName>
        <fullName evidence="1">Hydroxyquinol 1,2-dioxygenase</fullName>
    </submittedName>
</protein>
<gene>
    <name evidence="1" type="ORF">JAY77_18805</name>
</gene>
<evidence type="ECO:0000313" key="1">
    <source>
        <dbReference type="EMBL" id="MCG7980185.1"/>
    </source>
</evidence>
<accession>A0A9E4TUB4</accession>
<dbReference type="Proteomes" id="UP000886674">
    <property type="component" value="Unassembled WGS sequence"/>
</dbReference>
<dbReference type="EMBL" id="JAEPCR010000108">
    <property type="protein sequence ID" value="MCG7980185.1"/>
    <property type="molecule type" value="Genomic_DNA"/>
</dbReference>
<evidence type="ECO:0000313" key="2">
    <source>
        <dbReference type="Proteomes" id="UP000886674"/>
    </source>
</evidence>
<dbReference type="AlphaFoldDB" id="A0A9E4TUB4"/>
<comment type="caution">
    <text evidence="1">The sequence shown here is derived from an EMBL/GenBank/DDBJ whole genome shotgun (WGS) entry which is preliminary data.</text>
</comment>